<name>A0A1M7KTN9_9FIRM</name>
<gene>
    <name evidence="7" type="ORF">SAMN02746066_02929</name>
</gene>
<feature type="transmembrane region" description="Helical" evidence="6">
    <location>
        <begin position="197"/>
        <end position="216"/>
    </location>
</feature>
<dbReference type="EMBL" id="FRCP01000014">
    <property type="protein sequence ID" value="SHM68406.1"/>
    <property type="molecule type" value="Genomic_DNA"/>
</dbReference>
<keyword evidence="4 6" id="KW-1133">Transmembrane helix</keyword>
<dbReference type="AlphaFoldDB" id="A0A1M7KTN9"/>
<feature type="transmembrane region" description="Helical" evidence="6">
    <location>
        <begin position="98"/>
        <end position="117"/>
    </location>
</feature>
<dbReference type="Pfam" id="PF02653">
    <property type="entry name" value="BPD_transp_2"/>
    <property type="match status" value="1"/>
</dbReference>
<organism evidence="7 8">
    <name type="scientific">Anaerosporobacter mobilis DSM 15930</name>
    <dbReference type="NCBI Taxonomy" id="1120996"/>
    <lineage>
        <taxon>Bacteria</taxon>
        <taxon>Bacillati</taxon>
        <taxon>Bacillota</taxon>
        <taxon>Clostridia</taxon>
        <taxon>Lachnospirales</taxon>
        <taxon>Lachnospiraceae</taxon>
        <taxon>Anaerosporobacter</taxon>
    </lineage>
</organism>
<evidence type="ECO:0000313" key="7">
    <source>
        <dbReference type="EMBL" id="SHM68406.1"/>
    </source>
</evidence>
<dbReference type="GO" id="GO:0022857">
    <property type="term" value="F:transmembrane transporter activity"/>
    <property type="evidence" value="ECO:0007669"/>
    <property type="project" value="InterPro"/>
</dbReference>
<keyword evidence="3 6" id="KW-0812">Transmembrane</keyword>
<dbReference type="RefSeq" id="WP_242952550.1">
    <property type="nucleotide sequence ID" value="NZ_FRCP01000014.1"/>
</dbReference>
<feature type="transmembrane region" description="Helical" evidence="6">
    <location>
        <begin position="146"/>
        <end position="167"/>
    </location>
</feature>
<dbReference type="STRING" id="1120996.SAMN02746066_02929"/>
<feature type="transmembrane region" description="Helical" evidence="6">
    <location>
        <begin position="20"/>
        <end position="37"/>
    </location>
</feature>
<feature type="transmembrane region" description="Helical" evidence="6">
    <location>
        <begin position="228"/>
        <end position="247"/>
    </location>
</feature>
<evidence type="ECO:0000313" key="8">
    <source>
        <dbReference type="Proteomes" id="UP000184038"/>
    </source>
</evidence>
<keyword evidence="2" id="KW-1003">Cell membrane</keyword>
<dbReference type="GO" id="GO:0005886">
    <property type="term" value="C:plasma membrane"/>
    <property type="evidence" value="ECO:0007669"/>
    <property type="project" value="UniProtKB-SubCell"/>
</dbReference>
<sequence>MFTYMYNLFSSIDNQRGSILIQGLIFAILALGVYITYKILDFPDLSVDGTFPLGAAVTAVMITKGVNPFVTLPVAFLCGAFAGMLTGLIHVKLKVRDLLAGIIISTALYTVNLRIAGKSNVPFFSKDTIFTGGAIGKLFGDMNSTVTRIIVVAIIVVLLKVLLDLYLKTRSGYLLRATGDNSTLVTSLGKDKGLVKILGLSIANGLAALAGCIYAQDQSYFDVSMGTGMVMLGLASVIIGISVFRGIRFMKPTTAVVIGSVIYKLCIAVAIAAGLGANDLKLVYSVLFLVILVSTRERRKKVKENA</sequence>
<evidence type="ECO:0000256" key="2">
    <source>
        <dbReference type="ARBA" id="ARBA00022475"/>
    </source>
</evidence>
<dbReference type="PANTHER" id="PTHR32196:SF69">
    <property type="entry name" value="BRANCHED-CHAIN AMINO ACID TRANSPORT SYSTEM, PERMEASE PROTEIN"/>
    <property type="match status" value="1"/>
</dbReference>
<evidence type="ECO:0000256" key="5">
    <source>
        <dbReference type="ARBA" id="ARBA00023136"/>
    </source>
</evidence>
<evidence type="ECO:0000256" key="4">
    <source>
        <dbReference type="ARBA" id="ARBA00022989"/>
    </source>
</evidence>
<dbReference type="CDD" id="cd06574">
    <property type="entry name" value="TM_PBP1_branched-chain-AA_like"/>
    <property type="match status" value="1"/>
</dbReference>
<reference evidence="7 8" key="1">
    <citation type="submission" date="2016-11" db="EMBL/GenBank/DDBJ databases">
        <authorList>
            <person name="Jaros S."/>
            <person name="Januszkiewicz K."/>
            <person name="Wedrychowicz H."/>
        </authorList>
    </citation>
    <scope>NUCLEOTIDE SEQUENCE [LARGE SCALE GENOMIC DNA]</scope>
    <source>
        <strain evidence="7 8">DSM 15930</strain>
    </source>
</reference>
<keyword evidence="8" id="KW-1185">Reference proteome</keyword>
<evidence type="ECO:0000256" key="3">
    <source>
        <dbReference type="ARBA" id="ARBA00022692"/>
    </source>
</evidence>
<feature type="transmembrane region" description="Helical" evidence="6">
    <location>
        <begin position="254"/>
        <end position="276"/>
    </location>
</feature>
<dbReference type="PANTHER" id="PTHR32196">
    <property type="entry name" value="ABC TRANSPORTER PERMEASE PROTEIN YPHD-RELATED-RELATED"/>
    <property type="match status" value="1"/>
</dbReference>
<comment type="subcellular location">
    <subcellularLocation>
        <location evidence="1">Cell membrane</location>
        <topology evidence="1">Multi-pass membrane protein</topology>
    </subcellularLocation>
</comment>
<keyword evidence="5 6" id="KW-0472">Membrane</keyword>
<protein>
    <submittedName>
        <fullName evidence="7">Putative ABC transport system permease protein</fullName>
    </submittedName>
</protein>
<dbReference type="InterPro" id="IPR001851">
    <property type="entry name" value="ABC_transp_permease"/>
</dbReference>
<accession>A0A1M7KTN9</accession>
<feature type="transmembrane region" description="Helical" evidence="6">
    <location>
        <begin position="72"/>
        <end position="91"/>
    </location>
</feature>
<proteinExistence type="predicted"/>
<evidence type="ECO:0000256" key="6">
    <source>
        <dbReference type="SAM" id="Phobius"/>
    </source>
</evidence>
<dbReference type="Proteomes" id="UP000184038">
    <property type="component" value="Unassembled WGS sequence"/>
</dbReference>
<evidence type="ECO:0000256" key="1">
    <source>
        <dbReference type="ARBA" id="ARBA00004651"/>
    </source>
</evidence>